<organism evidence="11 12">
    <name type="scientific">Luteolibacter rhizosphaerae</name>
    <dbReference type="NCBI Taxonomy" id="2989719"/>
    <lineage>
        <taxon>Bacteria</taxon>
        <taxon>Pseudomonadati</taxon>
        <taxon>Verrucomicrobiota</taxon>
        <taxon>Verrucomicrobiia</taxon>
        <taxon>Verrucomicrobiales</taxon>
        <taxon>Verrucomicrobiaceae</taxon>
        <taxon>Luteolibacter</taxon>
    </lineage>
</organism>
<proteinExistence type="predicted"/>
<feature type="domain" description="Mce/MlaD" evidence="10">
    <location>
        <begin position="297"/>
        <end position="387"/>
    </location>
</feature>
<evidence type="ECO:0000313" key="12">
    <source>
        <dbReference type="Proteomes" id="UP001165653"/>
    </source>
</evidence>
<evidence type="ECO:0000256" key="3">
    <source>
        <dbReference type="ARBA" id="ARBA00022519"/>
    </source>
</evidence>
<dbReference type="EMBL" id="JAPDDR010000001">
    <property type="protein sequence ID" value="MCW1912320.1"/>
    <property type="molecule type" value="Genomic_DNA"/>
</dbReference>
<evidence type="ECO:0000256" key="5">
    <source>
        <dbReference type="ARBA" id="ARBA00022989"/>
    </source>
</evidence>
<comment type="caution">
    <text evidence="11">The sequence shown here is derived from an EMBL/GenBank/DDBJ whole genome shotgun (WGS) entry which is preliminary data.</text>
</comment>
<dbReference type="RefSeq" id="WP_264510617.1">
    <property type="nucleotide sequence ID" value="NZ_JAPDDR010000001.1"/>
</dbReference>
<name>A0ABT3FZC3_9BACT</name>
<keyword evidence="4 9" id="KW-0812">Transmembrane</keyword>
<keyword evidence="5 9" id="KW-1133">Transmembrane helix</keyword>
<keyword evidence="6 9" id="KW-0472">Membrane</keyword>
<evidence type="ECO:0000256" key="8">
    <source>
        <dbReference type="SAM" id="MobiDB-lite"/>
    </source>
</evidence>
<feature type="region of interest" description="Disordered" evidence="8">
    <location>
        <begin position="531"/>
        <end position="551"/>
    </location>
</feature>
<dbReference type="InterPro" id="IPR003399">
    <property type="entry name" value="Mce/MlaD"/>
</dbReference>
<evidence type="ECO:0000256" key="9">
    <source>
        <dbReference type="SAM" id="Phobius"/>
    </source>
</evidence>
<reference evidence="11" key="1">
    <citation type="submission" date="2022-10" db="EMBL/GenBank/DDBJ databases">
        <title>Luteolibacter sp. GHJ8, whole genome shotgun sequencing project.</title>
        <authorList>
            <person name="Zhao G."/>
            <person name="Shen L."/>
        </authorList>
    </citation>
    <scope>NUCLEOTIDE SEQUENCE</scope>
    <source>
        <strain evidence="11">GHJ8</strain>
    </source>
</reference>
<dbReference type="PANTHER" id="PTHR30462:SF2">
    <property type="entry name" value="INTERMEMBRANE TRANSPORT PROTEIN PQIB"/>
    <property type="match status" value="1"/>
</dbReference>
<dbReference type="PANTHER" id="PTHR30462">
    <property type="entry name" value="INTERMEMBRANE TRANSPORT PROTEIN PQIB-RELATED"/>
    <property type="match status" value="1"/>
</dbReference>
<accession>A0ABT3FZC3</accession>
<dbReference type="Proteomes" id="UP001165653">
    <property type="component" value="Unassembled WGS sequence"/>
</dbReference>
<keyword evidence="3" id="KW-0997">Cell inner membrane</keyword>
<dbReference type="Pfam" id="PF02470">
    <property type="entry name" value="MlaD"/>
    <property type="match status" value="3"/>
</dbReference>
<evidence type="ECO:0000256" key="2">
    <source>
        <dbReference type="ARBA" id="ARBA00022475"/>
    </source>
</evidence>
<gene>
    <name evidence="11" type="ORF">OJ996_01965</name>
</gene>
<keyword evidence="12" id="KW-1185">Reference proteome</keyword>
<evidence type="ECO:0000256" key="7">
    <source>
        <dbReference type="SAM" id="Coils"/>
    </source>
</evidence>
<keyword evidence="7" id="KW-0175">Coiled coil</keyword>
<protein>
    <submittedName>
        <fullName evidence="11">MlaD family protein</fullName>
    </submittedName>
</protein>
<comment type="subcellular location">
    <subcellularLocation>
        <location evidence="1">Cell inner membrane</location>
    </subcellularLocation>
</comment>
<keyword evidence="2" id="KW-1003">Cell membrane</keyword>
<dbReference type="InterPro" id="IPR051800">
    <property type="entry name" value="PqiA-PqiB_transport"/>
</dbReference>
<evidence type="ECO:0000313" key="11">
    <source>
        <dbReference type="EMBL" id="MCW1912320.1"/>
    </source>
</evidence>
<evidence type="ECO:0000259" key="10">
    <source>
        <dbReference type="Pfam" id="PF02470"/>
    </source>
</evidence>
<feature type="domain" description="Mce/MlaD" evidence="10">
    <location>
        <begin position="49"/>
        <end position="137"/>
    </location>
</feature>
<sequence>MSEEEQSQEPRAVVRHRRRWSSVWVVPLVALVLAGWLVWKHYHDKGELAYVRFLTADSIEAGKTEVRCRSVKVGVVEKIELADDLLSVVTEIRIDPDSADLLRGGSRLWVVRPRVSASTISGLSTLITGAYIELEPGDGPAPVNHFDGLEQPPVTSANVPGLRLTLVAEDAGSLTANSPIYYRGFEVGRVERRTLDIENRRVRFDVFIDDDYSDLVRQGTCFWNTSGIDVTAGADGFKLSTPSLQAMVTGGASFSVPKGGVSGGPVTDGTVFTLFTDEDAAKKSIFVPDHLCLLFFDQSVRGLSTGAPVEFRGIPIGRVVEISFKHSPSGDSRVPVVIEIDSDTLAKAVENIDNSKNVLEECVRRGLRATLSTGSLLTGALYVDLDFVPGAAPAELARSGEYEIIPTESSGFAQLQDKLNSILSKIEALPLDETLGKFGNAADEIAITVKDVRSTLDEAEAALAEAKKLLARDETQNITAELEATLKEVRSSVSSLGPEGAVQGDLSRTLDELRAALRAFKTLSDSIEEKPNSLLFGRESSGNKEPKAKKR</sequence>
<evidence type="ECO:0000256" key="4">
    <source>
        <dbReference type="ARBA" id="ARBA00022692"/>
    </source>
</evidence>
<feature type="domain" description="Mce/MlaD" evidence="10">
    <location>
        <begin position="161"/>
        <end position="220"/>
    </location>
</feature>
<feature type="compositionally biased region" description="Basic and acidic residues" evidence="8">
    <location>
        <begin position="541"/>
        <end position="551"/>
    </location>
</feature>
<evidence type="ECO:0000256" key="6">
    <source>
        <dbReference type="ARBA" id="ARBA00023136"/>
    </source>
</evidence>
<feature type="coiled-coil region" evidence="7">
    <location>
        <begin position="449"/>
        <end position="476"/>
    </location>
</feature>
<evidence type="ECO:0000256" key="1">
    <source>
        <dbReference type="ARBA" id="ARBA00004533"/>
    </source>
</evidence>
<feature type="transmembrane region" description="Helical" evidence="9">
    <location>
        <begin position="21"/>
        <end position="39"/>
    </location>
</feature>